<dbReference type="GO" id="GO:0016020">
    <property type="term" value="C:membrane"/>
    <property type="evidence" value="ECO:0007669"/>
    <property type="project" value="TreeGrafter"/>
</dbReference>
<dbReference type="PANTHER" id="PTHR44196">
    <property type="entry name" value="DEHYDROGENASE/REDUCTASE SDR FAMILY MEMBER 7B"/>
    <property type="match status" value="1"/>
</dbReference>
<dbReference type="PANTHER" id="PTHR44196:SF4">
    <property type="entry name" value="SHORT CHAIN DEHYDROGENASE"/>
    <property type="match status" value="1"/>
</dbReference>
<dbReference type="Gene3D" id="3.40.50.720">
    <property type="entry name" value="NAD(P)-binding Rossmann-like Domain"/>
    <property type="match status" value="1"/>
</dbReference>
<name>A0A2K9MEH8_9RHOB</name>
<dbReference type="EMBL" id="CP025583">
    <property type="protein sequence ID" value="AUM74057.1"/>
    <property type="molecule type" value="Genomic_DNA"/>
</dbReference>
<keyword evidence="4" id="KW-1185">Reference proteome</keyword>
<dbReference type="KEGG" id="paru:CYR75_07030"/>
<reference evidence="4" key="1">
    <citation type="submission" date="2017-12" db="EMBL/GenBank/DDBJ databases">
        <title>Genomic analysis of Paracoccus sp. CBA4604.</title>
        <authorList>
            <person name="Roh S.W."/>
            <person name="Kim J.Y."/>
            <person name="Kim J.S."/>
        </authorList>
    </citation>
    <scope>NUCLEOTIDE SEQUENCE [LARGE SCALE GENOMIC DNA]</scope>
    <source>
        <strain evidence="4">CBA4604</strain>
    </source>
</reference>
<dbReference type="InterPro" id="IPR002347">
    <property type="entry name" value="SDR_fam"/>
</dbReference>
<organism evidence="3 4">
    <name type="scientific">Paracoccus jeotgali</name>
    <dbReference type="NCBI Taxonomy" id="2065379"/>
    <lineage>
        <taxon>Bacteria</taxon>
        <taxon>Pseudomonadati</taxon>
        <taxon>Pseudomonadota</taxon>
        <taxon>Alphaproteobacteria</taxon>
        <taxon>Rhodobacterales</taxon>
        <taxon>Paracoccaceae</taxon>
        <taxon>Paracoccus</taxon>
    </lineage>
</organism>
<accession>A0A2K9MEH8</accession>
<dbReference type="AlphaFoldDB" id="A0A2K9MEH8"/>
<evidence type="ECO:0000313" key="4">
    <source>
        <dbReference type="Proteomes" id="UP000234882"/>
    </source>
</evidence>
<protein>
    <submittedName>
        <fullName evidence="3">Oxidoreductase</fullName>
    </submittedName>
</protein>
<evidence type="ECO:0000313" key="3">
    <source>
        <dbReference type="EMBL" id="AUM74057.1"/>
    </source>
</evidence>
<dbReference type="OrthoDB" id="9790785at2"/>
<keyword evidence="2" id="KW-0560">Oxidoreductase</keyword>
<sequence length="228" mass="24012">MAEHLSAGHKPGPQKVALVTGASRGLGAALAEALGHRGYHVIAVARTVGALEELDDRLRNAGCQPATLAPMDVMESPAMMQLTAAIAKRWGGLDVWVHTAIHAAPLTPAGHVDGKDWENSFKVNATATQNLIGLLEPLLRARHGVAIIPDDPRGGQKFFGAYGASKAAQMAIASSWKAESARLGPEVLMPHPKPMPTAIRGRFFPGEDRSTLSPCTIEAEAILDEAGL</sequence>
<evidence type="ECO:0000256" key="1">
    <source>
        <dbReference type="ARBA" id="ARBA00006484"/>
    </source>
</evidence>
<dbReference type="CDD" id="cd05233">
    <property type="entry name" value="SDR_c"/>
    <property type="match status" value="1"/>
</dbReference>
<dbReference type="Proteomes" id="UP000234882">
    <property type="component" value="Chromosome"/>
</dbReference>
<dbReference type="Pfam" id="PF00106">
    <property type="entry name" value="adh_short"/>
    <property type="match status" value="1"/>
</dbReference>
<dbReference type="InterPro" id="IPR036291">
    <property type="entry name" value="NAD(P)-bd_dom_sf"/>
</dbReference>
<dbReference type="SUPFAM" id="SSF51735">
    <property type="entry name" value="NAD(P)-binding Rossmann-fold domains"/>
    <property type="match status" value="1"/>
</dbReference>
<comment type="similarity">
    <text evidence="1">Belongs to the short-chain dehydrogenases/reductases (SDR) family.</text>
</comment>
<dbReference type="PRINTS" id="PR00081">
    <property type="entry name" value="GDHRDH"/>
</dbReference>
<dbReference type="GO" id="GO:0016491">
    <property type="term" value="F:oxidoreductase activity"/>
    <property type="evidence" value="ECO:0007669"/>
    <property type="project" value="UniProtKB-KW"/>
</dbReference>
<evidence type="ECO:0000256" key="2">
    <source>
        <dbReference type="ARBA" id="ARBA00023002"/>
    </source>
</evidence>
<proteinExistence type="inferred from homology"/>
<gene>
    <name evidence="3" type="ORF">CYR75_07030</name>
</gene>